<keyword evidence="4" id="KW-1185">Reference proteome</keyword>
<proteinExistence type="predicted"/>
<dbReference type="InterPro" id="IPR024752">
    <property type="entry name" value="Myb/SANT-like_dom"/>
</dbReference>
<dbReference type="PANTHER" id="PTHR46934">
    <property type="entry name" value="MYB_DNA-BIND_3 DOMAIN-CONTAINING PROTEIN-RELATED"/>
    <property type="match status" value="1"/>
</dbReference>
<accession>A0A5J9T652</accession>
<dbReference type="Pfam" id="PF12776">
    <property type="entry name" value="Myb_DNA-bind_3"/>
    <property type="match status" value="1"/>
</dbReference>
<sequence>ASIEVDLGPIHAAESISARAWSKFPSQENMRLARTWVGLARSRSTPIGGNFSPVSLALSLLDPAAATAHSSPASDGDEPRDGASSSDGYPSSSTPLDQHSYCALAYLAVMFGKGSPKINLLQAVTMQRKSPRNGGKRKKRSPKGVGSRANWNPGLEKGLVQILQDHDNDCYRAQNGWSSEAWNLMVRKFQDQFPYVQLSKDQIQDKEKELKRDFSVLKEARKQSGVHWDEKLCMIVAEPAIWANIIESCPKASKFQRKGFPLYDELDKLYAGKTAEGKFALISLKPKEDDDDVRIVQPPMAKVTRDGAVDSLAFLSGYHDDYQHDDSGDDDVRIVQPNQSCAATFSKRDKRAADRYEEPSASGAKGTSTTREKRTATQRDDDVPSSSRDKGAGSKAQEGKAIQKRKTVEDVADLMGKYVEVKTKQVEEEAAEVAEFSIKSCNTLLATMEELSCEDRADAYEVFMDARKREVFMTAADPASRLVWLRKQINQKRTSFKLGAIGMVWTASS</sequence>
<organism evidence="3 4">
    <name type="scientific">Eragrostis curvula</name>
    <name type="common">weeping love grass</name>
    <dbReference type="NCBI Taxonomy" id="38414"/>
    <lineage>
        <taxon>Eukaryota</taxon>
        <taxon>Viridiplantae</taxon>
        <taxon>Streptophyta</taxon>
        <taxon>Embryophyta</taxon>
        <taxon>Tracheophyta</taxon>
        <taxon>Spermatophyta</taxon>
        <taxon>Magnoliopsida</taxon>
        <taxon>Liliopsida</taxon>
        <taxon>Poales</taxon>
        <taxon>Poaceae</taxon>
        <taxon>PACMAD clade</taxon>
        <taxon>Chloridoideae</taxon>
        <taxon>Eragrostideae</taxon>
        <taxon>Eragrostidinae</taxon>
        <taxon>Eragrostis</taxon>
    </lineage>
</organism>
<evidence type="ECO:0000259" key="2">
    <source>
        <dbReference type="Pfam" id="PF12776"/>
    </source>
</evidence>
<feature type="non-terminal residue" evidence="3">
    <location>
        <position position="1"/>
    </location>
</feature>
<dbReference type="Gramene" id="TVU06883">
    <property type="protein sequence ID" value="TVU06883"/>
    <property type="gene ID" value="EJB05_46919"/>
</dbReference>
<dbReference type="Proteomes" id="UP000324897">
    <property type="component" value="Unassembled WGS sequence"/>
</dbReference>
<dbReference type="PANTHER" id="PTHR46934:SF8">
    <property type="entry name" value="OS06G0481800 PROTEIN"/>
    <property type="match status" value="1"/>
</dbReference>
<feature type="domain" description="Myb/SANT-like" evidence="2">
    <location>
        <begin position="150"/>
        <end position="244"/>
    </location>
</feature>
<comment type="caution">
    <text evidence="3">The sequence shown here is derived from an EMBL/GenBank/DDBJ whole genome shotgun (WGS) entry which is preliminary data.</text>
</comment>
<feature type="region of interest" description="Disordered" evidence="1">
    <location>
        <begin position="126"/>
        <end position="151"/>
    </location>
</feature>
<feature type="region of interest" description="Disordered" evidence="1">
    <location>
        <begin position="338"/>
        <end position="405"/>
    </location>
</feature>
<feature type="region of interest" description="Disordered" evidence="1">
    <location>
        <begin position="67"/>
        <end position="94"/>
    </location>
</feature>
<feature type="compositionally biased region" description="Basic residues" evidence="1">
    <location>
        <begin position="129"/>
        <end position="142"/>
    </location>
</feature>
<dbReference type="AlphaFoldDB" id="A0A5J9T652"/>
<dbReference type="EMBL" id="RWGY01000045">
    <property type="protein sequence ID" value="TVU06883.1"/>
    <property type="molecule type" value="Genomic_DNA"/>
</dbReference>
<reference evidence="3 4" key="1">
    <citation type="journal article" date="2019" name="Sci. Rep.">
        <title>A high-quality genome of Eragrostis curvula grass provides insights into Poaceae evolution and supports new strategies to enhance forage quality.</title>
        <authorList>
            <person name="Carballo J."/>
            <person name="Santos B.A.C.M."/>
            <person name="Zappacosta D."/>
            <person name="Garbus I."/>
            <person name="Selva J.P."/>
            <person name="Gallo C.A."/>
            <person name="Diaz A."/>
            <person name="Albertini E."/>
            <person name="Caccamo M."/>
            <person name="Echenique V."/>
        </authorList>
    </citation>
    <scope>NUCLEOTIDE SEQUENCE [LARGE SCALE GENOMIC DNA]</scope>
    <source>
        <strain evidence="4">cv. Victoria</strain>
        <tissue evidence="3">Leaf</tissue>
    </source>
</reference>
<feature type="compositionally biased region" description="Basic and acidic residues" evidence="1">
    <location>
        <begin position="370"/>
        <end position="392"/>
    </location>
</feature>
<evidence type="ECO:0000313" key="3">
    <source>
        <dbReference type="EMBL" id="TVU06883.1"/>
    </source>
</evidence>
<dbReference type="OrthoDB" id="1354800at2759"/>
<name>A0A5J9T652_9POAL</name>
<protein>
    <recommendedName>
        <fullName evidence="2">Myb/SANT-like domain-containing protein</fullName>
    </recommendedName>
</protein>
<gene>
    <name evidence="3" type="ORF">EJB05_46919</name>
</gene>
<evidence type="ECO:0000256" key="1">
    <source>
        <dbReference type="SAM" id="MobiDB-lite"/>
    </source>
</evidence>
<evidence type="ECO:0000313" key="4">
    <source>
        <dbReference type="Proteomes" id="UP000324897"/>
    </source>
</evidence>
<feature type="compositionally biased region" description="Low complexity" evidence="1">
    <location>
        <begin position="84"/>
        <end position="93"/>
    </location>
</feature>